<dbReference type="SUPFAM" id="SSF53067">
    <property type="entry name" value="Actin-like ATPase domain"/>
    <property type="match status" value="1"/>
</dbReference>
<dbReference type="InterPro" id="IPR043129">
    <property type="entry name" value="ATPase_NBD"/>
</dbReference>
<proteinExistence type="predicted"/>
<evidence type="ECO:0000313" key="1">
    <source>
        <dbReference type="EMBL" id="MFC3290687.1"/>
    </source>
</evidence>
<comment type="caution">
    <text evidence="1">The sequence shown here is derived from an EMBL/GenBank/DDBJ whole genome shotgun (WGS) entry which is preliminary data.</text>
</comment>
<protein>
    <recommendedName>
        <fullName evidence="3">GspL cytoplasmic actin-ATPase-like domain-containing protein</fullName>
    </recommendedName>
</protein>
<dbReference type="Proteomes" id="UP001595640">
    <property type="component" value="Unassembled WGS sequence"/>
</dbReference>
<accession>A0ABV7LVT2</accession>
<name>A0ABV7LVT2_9GAMM</name>
<sequence length="429" mass="47779">MTASLRSLPLGRLRLPANRRGAVDSSRPRLLLLCESPAPLSTDAEHVAVYWAMTGLPGSDEAGRIANSNASVPARLAQLSQQYDSVLLLGPTATSHFHLAAPKGLRQREWPLLIEDQLCTDGEVLELAALQQGQGHLELLVIGRERLLAWQRWLAARGIRTTHWASVFMAQPSPTSADDVSIVADTHRLMIKTLAEPPAPHAPPAEHWLAWPREWQERLPTAIREKTWHWPWHDIADTASGTDSTEILQRYARHLPVTLPSMPGVTPSPRSLRRAPLPFSRTTRRMAIAVAALALLHLGAVGWQGYLDQRASAHNAQARLENIFPEDGAFPSLQRVQDRHAALQFLQQRNQWLTATLERIDQQTRPLPLKLTYLNVTGTQLTLHWQVDEDATSDGAELAKHLAALGEAKWQARPQRLSLHVALTQEVRS</sequence>
<evidence type="ECO:0008006" key="3">
    <source>
        <dbReference type="Google" id="ProtNLM"/>
    </source>
</evidence>
<reference evidence="2" key="1">
    <citation type="journal article" date="2019" name="Int. J. Syst. Evol. Microbiol.">
        <title>The Global Catalogue of Microorganisms (GCM) 10K type strain sequencing project: providing services to taxonomists for standard genome sequencing and annotation.</title>
        <authorList>
            <consortium name="The Broad Institute Genomics Platform"/>
            <consortium name="The Broad Institute Genome Sequencing Center for Infectious Disease"/>
            <person name="Wu L."/>
            <person name="Ma J."/>
        </authorList>
    </citation>
    <scope>NUCLEOTIDE SEQUENCE [LARGE SCALE GENOMIC DNA]</scope>
    <source>
        <strain evidence="2">KCTC 12847</strain>
    </source>
</reference>
<dbReference type="RefSeq" id="WP_019019631.1">
    <property type="nucleotide sequence ID" value="NZ_BMXD01000008.1"/>
</dbReference>
<keyword evidence="2" id="KW-1185">Reference proteome</keyword>
<dbReference type="EMBL" id="JBHRUH010000003">
    <property type="protein sequence ID" value="MFC3290687.1"/>
    <property type="molecule type" value="Genomic_DNA"/>
</dbReference>
<gene>
    <name evidence="1" type="ORF">ACFOEI_01225</name>
</gene>
<evidence type="ECO:0000313" key="2">
    <source>
        <dbReference type="Proteomes" id="UP001595640"/>
    </source>
</evidence>
<dbReference type="Gene3D" id="3.30.420.380">
    <property type="match status" value="1"/>
</dbReference>
<organism evidence="1 2">
    <name type="scientific">Modicisalibacter luteus</name>
    <dbReference type="NCBI Taxonomy" id="453962"/>
    <lineage>
        <taxon>Bacteria</taxon>
        <taxon>Pseudomonadati</taxon>
        <taxon>Pseudomonadota</taxon>
        <taxon>Gammaproteobacteria</taxon>
        <taxon>Oceanospirillales</taxon>
        <taxon>Halomonadaceae</taxon>
        <taxon>Modicisalibacter</taxon>
    </lineage>
</organism>